<protein>
    <submittedName>
        <fullName evidence="2">Uncharacterized protein</fullName>
    </submittedName>
</protein>
<gene>
    <name evidence="2" type="ORF">TCM_000396</name>
</gene>
<dbReference type="EMBL" id="CM001879">
    <property type="protein sequence ID" value="EOX91108.1"/>
    <property type="molecule type" value="Genomic_DNA"/>
</dbReference>
<evidence type="ECO:0000313" key="3">
    <source>
        <dbReference type="Proteomes" id="UP000026915"/>
    </source>
</evidence>
<proteinExistence type="predicted"/>
<evidence type="ECO:0000256" key="1">
    <source>
        <dbReference type="SAM" id="MobiDB-lite"/>
    </source>
</evidence>
<dbReference type="HOGENOM" id="CLU_2929758_0_0_1"/>
<dbReference type="Gramene" id="EOX91108">
    <property type="protein sequence ID" value="EOX91108"/>
    <property type="gene ID" value="TCM_000396"/>
</dbReference>
<sequence>SNQSILPTSYDQSPTTNNRSSSTLISVKQSRCCCNGFFIIMRLQSWFLHFQGLQIPSDIKS</sequence>
<feature type="region of interest" description="Disordered" evidence="1">
    <location>
        <begin position="1"/>
        <end position="24"/>
    </location>
</feature>
<organism evidence="2 3">
    <name type="scientific">Theobroma cacao</name>
    <name type="common">Cacao</name>
    <name type="synonym">Cocoa</name>
    <dbReference type="NCBI Taxonomy" id="3641"/>
    <lineage>
        <taxon>Eukaryota</taxon>
        <taxon>Viridiplantae</taxon>
        <taxon>Streptophyta</taxon>
        <taxon>Embryophyta</taxon>
        <taxon>Tracheophyta</taxon>
        <taxon>Spermatophyta</taxon>
        <taxon>Magnoliopsida</taxon>
        <taxon>eudicotyledons</taxon>
        <taxon>Gunneridae</taxon>
        <taxon>Pentapetalae</taxon>
        <taxon>rosids</taxon>
        <taxon>malvids</taxon>
        <taxon>Malvales</taxon>
        <taxon>Malvaceae</taxon>
        <taxon>Byttnerioideae</taxon>
        <taxon>Theobroma</taxon>
    </lineage>
</organism>
<evidence type="ECO:0000313" key="2">
    <source>
        <dbReference type="EMBL" id="EOX91108.1"/>
    </source>
</evidence>
<dbReference type="Proteomes" id="UP000026915">
    <property type="component" value="Chromosome 1"/>
</dbReference>
<reference evidence="2 3" key="1">
    <citation type="journal article" date="2013" name="Genome Biol.">
        <title>The genome sequence of the most widely cultivated cacao type and its use to identify candidate genes regulating pod color.</title>
        <authorList>
            <person name="Motamayor J.C."/>
            <person name="Mockaitis K."/>
            <person name="Schmutz J."/>
            <person name="Haiminen N."/>
            <person name="Iii D.L."/>
            <person name="Cornejo O."/>
            <person name="Findley S.D."/>
            <person name="Zheng P."/>
            <person name="Utro F."/>
            <person name="Royaert S."/>
            <person name="Saski C."/>
            <person name="Jenkins J."/>
            <person name="Podicheti R."/>
            <person name="Zhao M."/>
            <person name="Scheffler B.E."/>
            <person name="Stack J.C."/>
            <person name="Feltus F.A."/>
            <person name="Mustiga G.M."/>
            <person name="Amores F."/>
            <person name="Phillips W."/>
            <person name="Marelli J.P."/>
            <person name="May G.D."/>
            <person name="Shapiro H."/>
            <person name="Ma J."/>
            <person name="Bustamante C.D."/>
            <person name="Schnell R.J."/>
            <person name="Main D."/>
            <person name="Gilbert D."/>
            <person name="Parida L."/>
            <person name="Kuhn D.N."/>
        </authorList>
    </citation>
    <scope>NUCLEOTIDE SEQUENCE [LARGE SCALE GENOMIC DNA]</scope>
    <source>
        <strain evidence="3">cv. Matina 1-6</strain>
    </source>
</reference>
<dbReference type="AlphaFoldDB" id="A0A061DMB2"/>
<accession>A0A061DMB2</accession>
<dbReference type="InParanoid" id="A0A061DMB2"/>
<name>A0A061DMB2_THECC</name>
<keyword evidence="3" id="KW-1185">Reference proteome</keyword>
<feature type="non-terminal residue" evidence="2">
    <location>
        <position position="1"/>
    </location>
</feature>